<sequence>MASSANALYVLRLVLNTEAGTRTTLRRFSTAALSARDHAPALSQSRAHATAPSSSLAATPDFLEPNDDEYVGAEAFLPTRRDHPQQPIPWPTLFSHETDAKKAPSRPCDLLARLVAENKLAPARKVHDELRALHTDILHREIYLSAAVSSLAPTPEGRTNFLFWMNLIPNRPATPATPALKSTWLPIVHRVMGEHSDDILFISNFLTLAGRKGLLPAILPSVVAPLAAICPPHVSEKIMESATAAYLSVTVSTTSTSARAEKNRSLATEQVSRFWNRYLRSLAIAGWDESARALLFSPPKGISWSRFSRAVVLGQGLEHRDTAAAARAEAEELNPFGILNRNNVPALAVGLRQALKPDQLPHVSRLADLQRQLLALPKRTSLIRRFRNRFTRPPLTPVGRSTPTVRQVWWWHAEIVRLAQDGRPEDALRVFREHFLWIGLPPTDVGKSDEPSYGFTRLVPSARITTSALRAVLALLPAEALAEYQQQYLRLARSTAPSLQPNEYTHLAFIREMTHRQGPAAGTAALHTIVEAGLDPGAPAWSALVLSLCGRGQVAGALQVLGGMEKQAKIGDSGIRMPLPTARTYAGAMRLLMQHGHRTEAQALLGRLKDTLGREEVDGRKRKLLASATEALNAKPSPPAANPIDELDRAHG</sequence>
<dbReference type="GeneID" id="95982801"/>
<dbReference type="EMBL" id="JBBXJM010000002">
    <property type="protein sequence ID" value="KAL1410815.1"/>
    <property type="molecule type" value="Genomic_DNA"/>
</dbReference>
<keyword evidence="3" id="KW-1185">Reference proteome</keyword>
<evidence type="ECO:0008006" key="4">
    <source>
        <dbReference type="Google" id="ProtNLM"/>
    </source>
</evidence>
<dbReference type="RefSeq" id="XP_069210759.1">
    <property type="nucleotide sequence ID" value="XM_069350373.1"/>
</dbReference>
<evidence type="ECO:0000313" key="3">
    <source>
        <dbReference type="Proteomes" id="UP001565368"/>
    </source>
</evidence>
<feature type="compositionally biased region" description="Low complexity" evidence="1">
    <location>
        <begin position="47"/>
        <end position="60"/>
    </location>
</feature>
<dbReference type="Gene3D" id="1.25.40.10">
    <property type="entry name" value="Tetratricopeptide repeat domain"/>
    <property type="match status" value="1"/>
</dbReference>
<evidence type="ECO:0000256" key="1">
    <source>
        <dbReference type="SAM" id="MobiDB-lite"/>
    </source>
</evidence>
<dbReference type="Proteomes" id="UP001565368">
    <property type="component" value="Unassembled WGS sequence"/>
</dbReference>
<accession>A0ABR3Q7V7</accession>
<evidence type="ECO:0000313" key="2">
    <source>
        <dbReference type="EMBL" id="KAL1410815.1"/>
    </source>
</evidence>
<name>A0ABR3Q7V7_9TREE</name>
<organism evidence="2 3">
    <name type="scientific">Vanrija albida</name>
    <dbReference type="NCBI Taxonomy" id="181172"/>
    <lineage>
        <taxon>Eukaryota</taxon>
        <taxon>Fungi</taxon>
        <taxon>Dikarya</taxon>
        <taxon>Basidiomycota</taxon>
        <taxon>Agaricomycotina</taxon>
        <taxon>Tremellomycetes</taxon>
        <taxon>Trichosporonales</taxon>
        <taxon>Trichosporonaceae</taxon>
        <taxon>Vanrija</taxon>
    </lineage>
</organism>
<feature type="region of interest" description="Disordered" evidence="1">
    <location>
        <begin position="39"/>
        <end position="63"/>
    </location>
</feature>
<proteinExistence type="predicted"/>
<feature type="region of interest" description="Disordered" evidence="1">
    <location>
        <begin position="628"/>
        <end position="652"/>
    </location>
</feature>
<reference evidence="2 3" key="1">
    <citation type="submission" date="2023-08" db="EMBL/GenBank/DDBJ databases">
        <title>Annotated Genome Sequence of Vanrija albida AlHP1.</title>
        <authorList>
            <person name="Herzog R."/>
        </authorList>
    </citation>
    <scope>NUCLEOTIDE SEQUENCE [LARGE SCALE GENOMIC DNA]</scope>
    <source>
        <strain evidence="2 3">AlHP1</strain>
    </source>
</reference>
<gene>
    <name evidence="2" type="ORF">Q8F55_001758</name>
</gene>
<protein>
    <recommendedName>
        <fullName evidence="4">Pentatricopeptide repeat domain-containing protein</fullName>
    </recommendedName>
</protein>
<comment type="caution">
    <text evidence="2">The sequence shown here is derived from an EMBL/GenBank/DDBJ whole genome shotgun (WGS) entry which is preliminary data.</text>
</comment>
<dbReference type="InterPro" id="IPR011990">
    <property type="entry name" value="TPR-like_helical_dom_sf"/>
</dbReference>